<dbReference type="InterPro" id="IPR025450">
    <property type="entry name" value="YndJ-like"/>
</dbReference>
<accession>A0A917BAR7</accession>
<dbReference type="EMBL" id="BMEL01000005">
    <property type="protein sequence ID" value="GGF33860.1"/>
    <property type="molecule type" value="Genomic_DNA"/>
</dbReference>
<comment type="caution">
    <text evidence="2">The sequence shown here is derived from an EMBL/GenBank/DDBJ whole genome shotgun (WGS) entry which is preliminary data.</text>
</comment>
<feature type="transmembrane region" description="Helical" evidence="1">
    <location>
        <begin position="247"/>
        <end position="270"/>
    </location>
</feature>
<keyword evidence="1" id="KW-0812">Transmembrane</keyword>
<feature type="transmembrane region" description="Helical" evidence="1">
    <location>
        <begin position="60"/>
        <end position="80"/>
    </location>
</feature>
<feature type="transmembrane region" description="Helical" evidence="1">
    <location>
        <begin position="282"/>
        <end position="301"/>
    </location>
</feature>
<feature type="transmembrane region" description="Helical" evidence="1">
    <location>
        <begin position="86"/>
        <end position="108"/>
    </location>
</feature>
<reference evidence="2" key="2">
    <citation type="submission" date="2020-09" db="EMBL/GenBank/DDBJ databases">
        <authorList>
            <person name="Sun Q."/>
            <person name="Zhou Y."/>
        </authorList>
    </citation>
    <scope>NUCLEOTIDE SEQUENCE</scope>
    <source>
        <strain evidence="2">CGMCC 1.12153</strain>
    </source>
</reference>
<feature type="transmembrane region" description="Helical" evidence="1">
    <location>
        <begin position="30"/>
        <end position="48"/>
    </location>
</feature>
<organism evidence="2 3">
    <name type="scientific">Halobacillus andaensis</name>
    <dbReference type="NCBI Taxonomy" id="1176239"/>
    <lineage>
        <taxon>Bacteria</taxon>
        <taxon>Bacillati</taxon>
        <taxon>Bacillota</taxon>
        <taxon>Bacilli</taxon>
        <taxon>Bacillales</taxon>
        <taxon>Bacillaceae</taxon>
        <taxon>Halobacillus</taxon>
    </lineage>
</organism>
<reference evidence="2" key="1">
    <citation type="journal article" date="2014" name="Int. J. Syst. Evol. Microbiol.">
        <title>Complete genome sequence of Corynebacterium casei LMG S-19264T (=DSM 44701T), isolated from a smear-ripened cheese.</title>
        <authorList>
            <consortium name="US DOE Joint Genome Institute (JGI-PGF)"/>
            <person name="Walter F."/>
            <person name="Albersmeier A."/>
            <person name="Kalinowski J."/>
            <person name="Ruckert C."/>
        </authorList>
    </citation>
    <scope>NUCLEOTIDE SEQUENCE</scope>
    <source>
        <strain evidence="2">CGMCC 1.12153</strain>
    </source>
</reference>
<feature type="transmembrane region" description="Helical" evidence="1">
    <location>
        <begin position="160"/>
        <end position="179"/>
    </location>
</feature>
<keyword evidence="3" id="KW-1185">Reference proteome</keyword>
<gene>
    <name evidence="2" type="ORF">GCM10010954_36140</name>
</gene>
<evidence type="ECO:0000313" key="3">
    <source>
        <dbReference type="Proteomes" id="UP000660110"/>
    </source>
</evidence>
<name>A0A917BAR7_HALAA</name>
<evidence type="ECO:0000313" key="2">
    <source>
        <dbReference type="EMBL" id="GGF33860.1"/>
    </source>
</evidence>
<dbReference type="RefSeq" id="WP_188378940.1">
    <property type="nucleotide sequence ID" value="NZ_BMEL01000005.1"/>
</dbReference>
<feature type="transmembrane region" description="Helical" evidence="1">
    <location>
        <begin position="7"/>
        <end position="24"/>
    </location>
</feature>
<dbReference type="Pfam" id="PF14158">
    <property type="entry name" value="YndJ"/>
    <property type="match status" value="1"/>
</dbReference>
<dbReference type="AlphaFoldDB" id="A0A917BAR7"/>
<protein>
    <submittedName>
        <fullName evidence="2">Membrane protein</fullName>
    </submittedName>
</protein>
<keyword evidence="1" id="KW-0472">Membrane</keyword>
<sequence length="560" mass="63015">MKKSGTLLSLAGTIVLIAWVVLFDMSLIDIALSFSFLILVPLLLEEVVRGNENNRAEHWINNVMVTSLPFAGAGMLSVALPVGQEAGAWAILWLFFTILIAIGGFMRLLGRGWNPVQETVIDLGLIYISVGGGWLVLSSGGMSRYLPYSETIVQLTAVHFHYAAFVLPIVTGLFGRWLVSYKRKPAGIPYTVLACGIAAGPVLVAFGLNQGPPIETLMVIIYVSFLMWLAVWWLWCSAEFNMLAKIAIRLSALLLIITMSLSMLYSFGMMVEAYWLGIGDMVRWHGIMNAFGFSLFSVLAWRDIKPERGYIYTSFPISKLRTKGHVGNAAIYKKGWAARHLYEGGLLDHLHAYRSENFDPAEVSSTIKRFYERTDQFSLSAHVHWQKGFRRLSSLINHWTMRMGQINVPPSGEVSMAGEIVSIHDDQDGREDVRAWIRKNELTGDPIFTALYSSHNKEGERYMNIALPLPLGLMTGVLRFLHDREHGLILTSERRKGGKGDEGIYLTLGNWTIRLPLREHFYVKEVSKGKLKASHEMKVFSITFLKIKYMIEEKRKTTSA</sequence>
<dbReference type="Proteomes" id="UP000660110">
    <property type="component" value="Unassembled WGS sequence"/>
</dbReference>
<feature type="transmembrane region" description="Helical" evidence="1">
    <location>
        <begin position="120"/>
        <end position="140"/>
    </location>
</feature>
<feature type="transmembrane region" description="Helical" evidence="1">
    <location>
        <begin position="214"/>
        <end position="235"/>
    </location>
</feature>
<proteinExistence type="predicted"/>
<feature type="transmembrane region" description="Helical" evidence="1">
    <location>
        <begin position="186"/>
        <end position="208"/>
    </location>
</feature>
<evidence type="ECO:0000256" key="1">
    <source>
        <dbReference type="SAM" id="Phobius"/>
    </source>
</evidence>
<keyword evidence="1" id="KW-1133">Transmembrane helix</keyword>